<evidence type="ECO:0000313" key="2">
    <source>
        <dbReference type="EMBL" id="MCC1485473.1"/>
    </source>
</evidence>
<dbReference type="SUPFAM" id="SSF101898">
    <property type="entry name" value="NHL repeat"/>
    <property type="match status" value="1"/>
</dbReference>
<feature type="domain" description="PorZ N-terminal beta-propeller" evidence="1">
    <location>
        <begin position="47"/>
        <end position="209"/>
    </location>
</feature>
<evidence type="ECO:0000313" key="3">
    <source>
        <dbReference type="Proteomes" id="UP000778797"/>
    </source>
</evidence>
<comment type="caution">
    <text evidence="2">The sequence shown here is derived from an EMBL/GenBank/DDBJ whole genome shotgun (WGS) entry which is preliminary data.</text>
</comment>
<dbReference type="EMBL" id="JAFMPT010000023">
    <property type="protein sequence ID" value="MCC1485473.1"/>
    <property type="molecule type" value="Genomic_DNA"/>
</dbReference>
<keyword evidence="3" id="KW-1185">Reference proteome</keyword>
<dbReference type="InterPro" id="IPR015943">
    <property type="entry name" value="WD40/YVTN_repeat-like_dom_sf"/>
</dbReference>
<dbReference type="Pfam" id="PF07494">
    <property type="entry name" value="Reg_prop"/>
    <property type="match status" value="1"/>
</dbReference>
<dbReference type="RefSeq" id="WP_227477963.1">
    <property type="nucleotide sequence ID" value="NZ_JAFMPT010000023.1"/>
</dbReference>
<gene>
    <name evidence="2" type="ORF">J1C55_12780</name>
</gene>
<reference evidence="2" key="2">
    <citation type="submission" date="2021-10" db="EMBL/GenBank/DDBJ databases">
        <title>Genome of Winogradskyella sp. E313.</title>
        <authorList>
            <person name="Zhou Y."/>
        </authorList>
    </citation>
    <scope>NUCLEOTIDE SEQUENCE</scope>
    <source>
        <strain evidence="2">E313</strain>
    </source>
</reference>
<evidence type="ECO:0000259" key="1">
    <source>
        <dbReference type="Pfam" id="PF21544"/>
    </source>
</evidence>
<dbReference type="Pfam" id="PF21544">
    <property type="entry name" value="PorZ_N_b_propeller"/>
    <property type="match status" value="1"/>
</dbReference>
<dbReference type="InterPro" id="IPR011110">
    <property type="entry name" value="Reg_prop"/>
</dbReference>
<name>A0ABS8EQM3_9FLAO</name>
<accession>A0ABS8EQM3</accession>
<dbReference type="Proteomes" id="UP000778797">
    <property type="component" value="Unassembled WGS sequence"/>
</dbReference>
<reference evidence="2" key="1">
    <citation type="submission" date="2021-03" db="EMBL/GenBank/DDBJ databases">
        <authorList>
            <person name="Ping X."/>
        </authorList>
    </citation>
    <scope>NUCLEOTIDE SEQUENCE</scope>
    <source>
        <strain evidence="2">E313</strain>
    </source>
</reference>
<sequence>MLKRYILVFYIIFLTSFSIEAQDFSALWEGHFSYFNVIDVTRSNTKIFAASENVIFSYDVNTNEVETITTIDGLSGNIITTIEYDLENRLLLIGYQTGLIEIYFESDDSVLSVVDILEQETIAPSLKVINDFNEHEGLVYISTDFGIVVYDLQQLEFRDTFIIGDNGNQIPVEKTTVFNDAIYAACPNGNGIRKGLLSNPNLIDFQQWQTIVNGSFVSIEQAENRLYSLRIDRVLFEIVNDVLNQRLTFNRLPIDTEVSDNQLLYTTTDDVFIYNSNATLITQVNQTEEFETEYTSAITLGEDIFVGTNSFGVLNTTSGNSQSFSEIRPEGPLFNSGFKIEAGNNELWMTYGLYDQFFVPRSRRDGISYLRNNSWRNIPNDSLFNPRDLNYISINPLNTNQVFVSSYNDGLLEINDVQATTLFNNTNSPLESLVLPGSPNFFSIRTAGTTFDTEGRIWSITSRVDFALRVYNPSNGQWQSFDFSSLIEDALLDELGFSDIVIDRNGTKWIAGFTNGVIAYNENLSEPIKNIRTEDQGLPIEHIRALAIDSSNQLWIGTDFGLRVLFNTSGFFEDPNPVAQPIIFLENGVARELLEDQFITDIIVDGSNSKWVSTTDSGVFYFTPDGQTTIFHFTTDNSPLPSNSVTDMSIDSGNGTVYFATDRGLVSFRAGGSSPEENLTDAHVFPNPVRPEYEILGFSDLNDITKGIKIAGLTENVNVKITDIEGNLVAEAQSRVNRRNSNLGFNFAIDGGTGIWNGRNLANNIVASGVYLILISDLDSFESKVLKLLIIR</sequence>
<dbReference type="InterPro" id="IPR048954">
    <property type="entry name" value="PorZ_N"/>
</dbReference>
<dbReference type="Gene3D" id="2.130.10.10">
    <property type="entry name" value="YVTN repeat-like/Quinoprotein amine dehydrogenase"/>
    <property type="match status" value="3"/>
</dbReference>
<protein>
    <submittedName>
        <fullName evidence="2">ABC transporter substrate-binding protein</fullName>
    </submittedName>
</protein>
<dbReference type="InterPro" id="IPR011047">
    <property type="entry name" value="Quinoprotein_ADH-like_sf"/>
</dbReference>
<proteinExistence type="predicted"/>
<dbReference type="SUPFAM" id="SSF50998">
    <property type="entry name" value="Quinoprotein alcohol dehydrogenase-like"/>
    <property type="match status" value="1"/>
</dbReference>
<organism evidence="2 3">
    <name type="scientific">Winogradskyella immobilis</name>
    <dbReference type="NCBI Taxonomy" id="2816852"/>
    <lineage>
        <taxon>Bacteria</taxon>
        <taxon>Pseudomonadati</taxon>
        <taxon>Bacteroidota</taxon>
        <taxon>Flavobacteriia</taxon>
        <taxon>Flavobacteriales</taxon>
        <taxon>Flavobacteriaceae</taxon>
        <taxon>Winogradskyella</taxon>
    </lineage>
</organism>
<dbReference type="Gene3D" id="2.60.40.4070">
    <property type="match status" value="1"/>
</dbReference>